<dbReference type="AlphaFoldDB" id="I1IJ55"/>
<dbReference type="STRING" id="15368.I1IJ55"/>
<keyword evidence="4" id="KW-0611">Plant defense</keyword>
<dbReference type="KEGG" id="bdi:100841773"/>
<dbReference type="OrthoDB" id="6020543at2759"/>
<dbReference type="GO" id="GO:0005975">
    <property type="term" value="P:carbohydrate metabolic process"/>
    <property type="evidence" value="ECO:0007669"/>
    <property type="project" value="InterPro"/>
</dbReference>
<evidence type="ECO:0000256" key="1">
    <source>
        <dbReference type="ARBA" id="ARBA00004613"/>
    </source>
</evidence>
<name>I1IJ55_BRADI</name>
<keyword evidence="5" id="KW-1015">Disulfide bond</keyword>
<feature type="domain" description="GH18" evidence="8">
    <location>
        <begin position="37"/>
        <end position="307"/>
    </location>
</feature>
<dbReference type="RefSeq" id="XP_003577214.1">
    <property type="nucleotide sequence ID" value="XM_003577166.4"/>
</dbReference>
<evidence type="ECO:0000313" key="9">
    <source>
        <dbReference type="EMBL" id="KQJ87108.1"/>
    </source>
</evidence>
<dbReference type="GO" id="GO:0005576">
    <property type="term" value="C:extracellular region"/>
    <property type="evidence" value="ECO:0000318"/>
    <property type="project" value="GO_Central"/>
</dbReference>
<keyword evidence="11" id="KW-1185">Reference proteome</keyword>
<dbReference type="HOGENOM" id="CLU_007818_0_0_1"/>
<evidence type="ECO:0000256" key="2">
    <source>
        <dbReference type="ARBA" id="ARBA00022525"/>
    </source>
</evidence>
<proteinExistence type="inferred from homology"/>
<dbReference type="PROSITE" id="PS51910">
    <property type="entry name" value="GH18_2"/>
    <property type="match status" value="1"/>
</dbReference>
<feature type="chain" id="PRO_5014095348" description="GH18 domain-containing protein" evidence="7">
    <location>
        <begin position="33"/>
        <end position="307"/>
    </location>
</feature>
<keyword evidence="3 7" id="KW-0732">Signal</keyword>
<dbReference type="OMA" id="CEARWHL"/>
<evidence type="ECO:0000256" key="6">
    <source>
        <dbReference type="ARBA" id="ARBA00061481"/>
    </source>
</evidence>
<dbReference type="GO" id="GO:0004857">
    <property type="term" value="F:enzyme inhibitor activity"/>
    <property type="evidence" value="ECO:0000318"/>
    <property type="project" value="GO_Central"/>
</dbReference>
<dbReference type="Proteomes" id="UP000008810">
    <property type="component" value="Chromosome 4"/>
</dbReference>
<feature type="signal peptide" evidence="7">
    <location>
        <begin position="1"/>
        <end position="32"/>
    </location>
</feature>
<evidence type="ECO:0000256" key="3">
    <source>
        <dbReference type="ARBA" id="ARBA00022729"/>
    </source>
</evidence>
<evidence type="ECO:0000313" key="11">
    <source>
        <dbReference type="Proteomes" id="UP000008810"/>
    </source>
</evidence>
<dbReference type="InterPro" id="IPR001223">
    <property type="entry name" value="Glyco_hydro18_cat"/>
</dbReference>
<dbReference type="GO" id="GO:0050832">
    <property type="term" value="P:defense response to fungus"/>
    <property type="evidence" value="ECO:0000318"/>
    <property type="project" value="GO_Central"/>
</dbReference>
<reference evidence="9" key="2">
    <citation type="submission" date="2017-06" db="EMBL/GenBank/DDBJ databases">
        <title>WGS assembly of Brachypodium distachyon.</title>
        <authorList>
            <consortium name="The International Brachypodium Initiative"/>
            <person name="Lucas S."/>
            <person name="Harmon-Smith M."/>
            <person name="Lail K."/>
            <person name="Tice H."/>
            <person name="Grimwood J."/>
            <person name="Bruce D."/>
            <person name="Barry K."/>
            <person name="Shu S."/>
            <person name="Lindquist E."/>
            <person name="Wang M."/>
            <person name="Pitluck S."/>
            <person name="Vogel J.P."/>
            <person name="Garvin D.F."/>
            <person name="Mockler T.C."/>
            <person name="Schmutz J."/>
            <person name="Rokhsar D."/>
            <person name="Bevan M.W."/>
        </authorList>
    </citation>
    <scope>NUCLEOTIDE SEQUENCE</scope>
    <source>
        <strain evidence="9">Bd21</strain>
    </source>
</reference>
<evidence type="ECO:0000259" key="8">
    <source>
        <dbReference type="PROSITE" id="PS51910"/>
    </source>
</evidence>
<dbReference type="ExpressionAtlas" id="I1IJ55">
    <property type="expression patterns" value="baseline and differential"/>
</dbReference>
<dbReference type="CDD" id="cd02877">
    <property type="entry name" value="GH18_hevamine_XipI_class_III"/>
    <property type="match status" value="1"/>
</dbReference>
<dbReference type="EMBL" id="CM000883">
    <property type="protein sequence ID" value="KQJ87108.1"/>
    <property type="molecule type" value="Genomic_DNA"/>
</dbReference>
<comment type="similarity">
    <text evidence="6">Belongs to the glycosyl hydrolase 18 family. Xylanase inhibitor subfamily.</text>
</comment>
<dbReference type="SUPFAM" id="SSF51445">
    <property type="entry name" value="(Trans)glycosidases"/>
    <property type="match status" value="1"/>
</dbReference>
<dbReference type="Pfam" id="PF00704">
    <property type="entry name" value="Glyco_hydro_18"/>
    <property type="match status" value="1"/>
</dbReference>
<dbReference type="FunFam" id="3.20.20.80:FF:000044">
    <property type="entry name" value="Chitinase III C10701-rice"/>
    <property type="match status" value="1"/>
</dbReference>
<evidence type="ECO:0000313" key="10">
    <source>
        <dbReference type="EnsemblPlants" id="KQJ87108"/>
    </source>
</evidence>
<protein>
    <recommendedName>
        <fullName evidence="8">GH18 domain-containing protein</fullName>
    </recommendedName>
</protein>
<organism evidence="9">
    <name type="scientific">Brachypodium distachyon</name>
    <name type="common">Purple false brome</name>
    <name type="synonym">Trachynia distachya</name>
    <dbReference type="NCBI Taxonomy" id="15368"/>
    <lineage>
        <taxon>Eukaryota</taxon>
        <taxon>Viridiplantae</taxon>
        <taxon>Streptophyta</taxon>
        <taxon>Embryophyta</taxon>
        <taxon>Tracheophyta</taxon>
        <taxon>Spermatophyta</taxon>
        <taxon>Magnoliopsida</taxon>
        <taxon>Liliopsida</taxon>
        <taxon>Poales</taxon>
        <taxon>Poaceae</taxon>
        <taxon>BOP clade</taxon>
        <taxon>Pooideae</taxon>
        <taxon>Stipodae</taxon>
        <taxon>Brachypodieae</taxon>
        <taxon>Brachypodium</taxon>
    </lineage>
</organism>
<dbReference type="PANTHER" id="PTHR45708">
    <property type="entry name" value="ENDOCHITINASE"/>
    <property type="match status" value="1"/>
</dbReference>
<dbReference type="eggNOG" id="KOG4701">
    <property type="taxonomic scope" value="Eukaryota"/>
</dbReference>
<evidence type="ECO:0000256" key="7">
    <source>
        <dbReference type="SAM" id="SignalP"/>
    </source>
</evidence>
<dbReference type="GeneID" id="100841773"/>
<keyword evidence="2" id="KW-0964">Secreted</keyword>
<dbReference type="PANTHER" id="PTHR45708:SF9">
    <property type="entry name" value="XYLANASE INHIBITOR PROTEIN 1"/>
    <property type="match status" value="1"/>
</dbReference>
<evidence type="ECO:0000256" key="5">
    <source>
        <dbReference type="ARBA" id="ARBA00023157"/>
    </source>
</evidence>
<sequence length="307" mass="33798">MAPRAMAHRSNTATLLAVLSVAAIFLAGPVSAAGKTGQVSVFWGRNKAEGSLREACDAGTYTMVIISFLDVFGHGGYHLDISGHDVAAMNADIKYCQFKGVPVSLSLGGFGSSYSLPSSKAALDLFDYLWNSYFGGSKPGVYRPFGDAWLDGIDLFLEHGSPNDRYDVLALELAKHNIRGGPGKPLHLSATVRCGFPPASHIKRALDTGIFERVHVKIYENGQDDKKCNVYGAWQDAWDKWTAAYPATRFYIGLTAEDKSHQWVHPKNVFYGVTPVVQKKENYGGVMLWDRYFDKQSNYGTYIKSYA</sequence>
<dbReference type="InterPro" id="IPR045321">
    <property type="entry name" value="Cts1-like"/>
</dbReference>
<evidence type="ECO:0000256" key="4">
    <source>
        <dbReference type="ARBA" id="ARBA00022821"/>
    </source>
</evidence>
<dbReference type="InterPro" id="IPR050542">
    <property type="entry name" value="Glycosyl_Hydrlase18_Chitinase"/>
</dbReference>
<dbReference type="Gene3D" id="3.20.20.80">
    <property type="entry name" value="Glycosidases"/>
    <property type="match status" value="1"/>
</dbReference>
<comment type="subcellular location">
    <subcellularLocation>
        <location evidence="1">Secreted</location>
    </subcellularLocation>
</comment>
<gene>
    <name evidence="10" type="primary">LOC100841773</name>
    <name evidence="9" type="ORF">BRADI_4g09430v3</name>
</gene>
<reference evidence="9 10" key="1">
    <citation type="journal article" date="2010" name="Nature">
        <title>Genome sequencing and analysis of the model grass Brachypodium distachyon.</title>
        <authorList>
            <consortium name="International Brachypodium Initiative"/>
        </authorList>
    </citation>
    <scope>NUCLEOTIDE SEQUENCE [LARGE SCALE GENOMIC DNA]</scope>
    <source>
        <strain evidence="9">Bd21</strain>
        <strain evidence="10">cv. Bd21</strain>
    </source>
</reference>
<dbReference type="Gramene" id="KQJ87108">
    <property type="protein sequence ID" value="KQJ87108"/>
    <property type="gene ID" value="BRADI_4g09430v3"/>
</dbReference>
<dbReference type="EnsemblPlants" id="KQJ87108">
    <property type="protein sequence ID" value="KQJ87108"/>
    <property type="gene ID" value="BRADI_4g09430v3"/>
</dbReference>
<dbReference type="InterPro" id="IPR017853">
    <property type="entry name" value="GH"/>
</dbReference>
<reference evidence="10" key="3">
    <citation type="submission" date="2018-08" db="UniProtKB">
        <authorList>
            <consortium name="EnsemblPlants"/>
        </authorList>
    </citation>
    <scope>IDENTIFICATION</scope>
    <source>
        <strain evidence="10">cv. Bd21</strain>
    </source>
</reference>
<accession>I1IJ55</accession>